<feature type="signal peptide" evidence="6">
    <location>
        <begin position="1"/>
        <end position="19"/>
    </location>
</feature>
<evidence type="ECO:0000256" key="2">
    <source>
        <dbReference type="ARBA" id="ARBA00022659"/>
    </source>
</evidence>
<dbReference type="Gene3D" id="2.10.70.10">
    <property type="entry name" value="Complement Module, domain 1"/>
    <property type="match status" value="7"/>
</dbReference>
<keyword evidence="9" id="KW-1185">Reference proteome</keyword>
<feature type="chain" id="PRO_5040997501" description="Sushi domain-containing protein" evidence="6">
    <location>
        <begin position="20"/>
        <end position="463"/>
    </location>
</feature>
<dbReference type="Proteomes" id="UP001059041">
    <property type="component" value="Linkage Group LG25"/>
</dbReference>
<organism evidence="8 9">
    <name type="scientific">Triplophysa rosa</name>
    <name type="common">Cave loach</name>
    <dbReference type="NCBI Taxonomy" id="992332"/>
    <lineage>
        <taxon>Eukaryota</taxon>
        <taxon>Metazoa</taxon>
        <taxon>Chordata</taxon>
        <taxon>Craniata</taxon>
        <taxon>Vertebrata</taxon>
        <taxon>Euteleostomi</taxon>
        <taxon>Actinopterygii</taxon>
        <taxon>Neopterygii</taxon>
        <taxon>Teleostei</taxon>
        <taxon>Ostariophysi</taxon>
        <taxon>Cypriniformes</taxon>
        <taxon>Nemacheilidae</taxon>
        <taxon>Triplophysa</taxon>
    </lineage>
</organism>
<dbReference type="PROSITE" id="PS50923">
    <property type="entry name" value="SUSHI"/>
    <property type="match status" value="6"/>
</dbReference>
<reference evidence="8" key="1">
    <citation type="submission" date="2021-02" db="EMBL/GenBank/DDBJ databases">
        <title>Comparative genomics reveals that relaxation of natural selection precedes convergent phenotypic evolution of cavefish.</title>
        <authorList>
            <person name="Peng Z."/>
        </authorList>
    </citation>
    <scope>NUCLEOTIDE SEQUENCE</scope>
    <source>
        <tissue evidence="8">Muscle</tissue>
    </source>
</reference>
<gene>
    <name evidence="8" type="ORF">IRJ41_018776</name>
</gene>
<dbReference type="SMART" id="SM00032">
    <property type="entry name" value="CCP"/>
    <property type="match status" value="6"/>
</dbReference>
<evidence type="ECO:0000256" key="6">
    <source>
        <dbReference type="SAM" id="SignalP"/>
    </source>
</evidence>
<feature type="domain" description="Sushi" evidence="7">
    <location>
        <begin position="21"/>
        <end position="82"/>
    </location>
</feature>
<keyword evidence="4 5" id="KW-1015">Disulfide bond</keyword>
<evidence type="ECO:0000256" key="5">
    <source>
        <dbReference type="PROSITE-ProRule" id="PRU00302"/>
    </source>
</evidence>
<feature type="domain" description="Sushi" evidence="7">
    <location>
        <begin position="209"/>
        <end position="273"/>
    </location>
</feature>
<feature type="domain" description="Sushi" evidence="7">
    <location>
        <begin position="336"/>
        <end position="403"/>
    </location>
</feature>
<proteinExistence type="predicted"/>
<feature type="disulfide bond" evidence="5">
    <location>
        <begin position="53"/>
        <end position="80"/>
    </location>
</feature>
<feature type="domain" description="Sushi" evidence="7">
    <location>
        <begin position="274"/>
        <end position="335"/>
    </location>
</feature>
<sequence length="463" mass="52870">RSSLVILSLWIFISIEATTQDVCPEPPKIENAQISRDSVKSNYSNGDEIDYSCNNGYVSLRKITYMCRNKKWSQHRSAECTLKRCELPADIPNGHYTIINGNSFVVGSTIKYTCEDGYQMMNRIFTRTCRPGGWDNQLPVCEEVSCAADVPSDKFLKMEGLPDYGDLIRHGHRLQFSCTEQGYALKGPKEITCQSNGEWDEKFPHCEEITCKLNETKDFGDKVERISDHVGLIKPGHQIKLSCVEQGMIIRDKRPIICQENGEWNIPFPKCEEAKCVANITNMIIDRRPNPGVIEQKPGETIKVSCHQEFVLEGKKDITCQEDGEWSSQFPSCVATTCEPPPTLSHLNADTKLFLDSKKTKYSLEEKVEYACFQTYIMEGDPFVICKQGTWREQFKCIPPCLASVEKMDKRNIELKKGGRERMYCPHMDHITFVCQKGTYKKGNSVQFRQQCLYGEMTLPECE</sequence>
<feature type="disulfide bond" evidence="5">
    <location>
        <begin position="114"/>
        <end position="141"/>
    </location>
</feature>
<keyword evidence="3 6" id="KW-0732">Signal</keyword>
<keyword evidence="2 5" id="KW-0768">Sushi</keyword>
<evidence type="ECO:0000256" key="4">
    <source>
        <dbReference type="ARBA" id="ARBA00023157"/>
    </source>
</evidence>
<feature type="domain" description="Sushi" evidence="7">
    <location>
        <begin position="144"/>
        <end position="208"/>
    </location>
</feature>
<dbReference type="PANTHER" id="PTHR45785:SF2">
    <property type="entry name" value="COMPLEMENT FACTOR H-RELATED"/>
    <property type="match status" value="1"/>
</dbReference>
<evidence type="ECO:0000313" key="8">
    <source>
        <dbReference type="EMBL" id="KAI7791385.1"/>
    </source>
</evidence>
<dbReference type="AlphaFoldDB" id="A0A9W7W9S1"/>
<comment type="caution">
    <text evidence="5">Lacks conserved residue(s) required for the propagation of feature annotation.</text>
</comment>
<dbReference type="Pfam" id="PF00084">
    <property type="entry name" value="Sushi"/>
    <property type="match status" value="5"/>
</dbReference>
<evidence type="ECO:0000256" key="3">
    <source>
        <dbReference type="ARBA" id="ARBA00022729"/>
    </source>
</evidence>
<protein>
    <recommendedName>
        <fullName evidence="7">Sushi domain-containing protein</fullName>
    </recommendedName>
</protein>
<feature type="disulfide bond" evidence="5">
    <location>
        <begin position="306"/>
        <end position="333"/>
    </location>
</feature>
<dbReference type="InterPro" id="IPR051503">
    <property type="entry name" value="ComplSys_Reg/VirEntry_Med"/>
</dbReference>
<name>A0A9W7W9S1_TRIRA</name>
<comment type="subcellular location">
    <subcellularLocation>
        <location evidence="1">Virion</location>
    </subcellularLocation>
</comment>
<dbReference type="EMBL" id="JAFHDT010000025">
    <property type="protein sequence ID" value="KAI7791385.1"/>
    <property type="molecule type" value="Genomic_DNA"/>
</dbReference>
<dbReference type="SUPFAM" id="SSF57535">
    <property type="entry name" value="Complement control module/SCR domain"/>
    <property type="match status" value="7"/>
</dbReference>
<feature type="non-terminal residue" evidence="8">
    <location>
        <position position="463"/>
    </location>
</feature>
<dbReference type="InterPro" id="IPR000436">
    <property type="entry name" value="Sushi_SCR_CCP_dom"/>
</dbReference>
<evidence type="ECO:0000313" key="9">
    <source>
        <dbReference type="Proteomes" id="UP001059041"/>
    </source>
</evidence>
<dbReference type="CDD" id="cd00033">
    <property type="entry name" value="CCP"/>
    <property type="match status" value="5"/>
</dbReference>
<dbReference type="PANTHER" id="PTHR45785">
    <property type="entry name" value="COMPLEMENT FACTOR H-RELATED"/>
    <property type="match status" value="1"/>
</dbReference>
<comment type="caution">
    <text evidence="8">The sequence shown here is derived from an EMBL/GenBank/DDBJ whole genome shotgun (WGS) entry which is preliminary data.</text>
</comment>
<evidence type="ECO:0000256" key="1">
    <source>
        <dbReference type="ARBA" id="ARBA00004328"/>
    </source>
</evidence>
<feature type="domain" description="Sushi" evidence="7">
    <location>
        <begin position="83"/>
        <end position="143"/>
    </location>
</feature>
<evidence type="ECO:0000259" key="7">
    <source>
        <dbReference type="PROSITE" id="PS50923"/>
    </source>
</evidence>
<accession>A0A9W7W9S1</accession>
<dbReference type="InterPro" id="IPR035976">
    <property type="entry name" value="Sushi/SCR/CCP_sf"/>
</dbReference>